<dbReference type="Proteomes" id="UP000428260">
    <property type="component" value="Chromosome"/>
</dbReference>
<feature type="domain" description="Histidine kinase" evidence="10">
    <location>
        <begin position="477"/>
        <end position="695"/>
    </location>
</feature>
<dbReference type="KEGG" id="mcos:GM418_06445"/>
<dbReference type="GO" id="GO:0000155">
    <property type="term" value="F:phosphorelay sensor kinase activity"/>
    <property type="evidence" value="ECO:0007669"/>
    <property type="project" value="InterPro"/>
</dbReference>
<comment type="catalytic activity">
    <reaction evidence="1">
        <text>ATP + protein L-histidine = ADP + protein N-phospho-L-histidine.</text>
        <dbReference type="EC" id="2.7.13.3"/>
    </reaction>
</comment>
<name>A0A6I6JQK4_9BACT</name>
<keyword evidence="7" id="KW-0802">TPR repeat</keyword>
<evidence type="ECO:0000256" key="6">
    <source>
        <dbReference type="ARBA" id="ARBA00023012"/>
    </source>
</evidence>
<dbReference type="AlphaFoldDB" id="A0A6I6JQK4"/>
<dbReference type="EC" id="2.7.13.3" evidence="2"/>
<evidence type="ECO:0000259" key="10">
    <source>
        <dbReference type="PROSITE" id="PS50109"/>
    </source>
</evidence>
<dbReference type="Pfam" id="PF02518">
    <property type="entry name" value="HATPase_c"/>
    <property type="match status" value="1"/>
</dbReference>
<dbReference type="PRINTS" id="PR00344">
    <property type="entry name" value="BCTRLSENSOR"/>
</dbReference>
<feature type="repeat" description="TPR" evidence="7">
    <location>
        <begin position="85"/>
        <end position="118"/>
    </location>
</feature>
<dbReference type="InterPro" id="IPR050736">
    <property type="entry name" value="Sensor_HK_Regulatory"/>
</dbReference>
<dbReference type="EMBL" id="CP046401">
    <property type="protein sequence ID" value="QGY43310.1"/>
    <property type="molecule type" value="Genomic_DNA"/>
</dbReference>
<dbReference type="Pfam" id="PF13424">
    <property type="entry name" value="TPR_12"/>
    <property type="match status" value="1"/>
</dbReference>
<sequence length="697" mass="79977">MRGITILLCFLSIFCFWEETSAFDEKDSLRNLFYSLDSVDDVEFLLNARLEIIQQLRRSDYELYLEFAHENIELARQHKINWGLVDIYMEMGGSFLEKGSYNIALDYLNRAYKYAQLDEYRPYVGWVTLEIANCYEAMLHYNRAIGFYKISLDVFKETDEPEGIALASANIGVNYLYINDFDKAEQYLNKALTIRKELGDPVELGYVQMYLANLQMKTAKYKEAVQNLRALILDINKRFEDQKSGFQFIEGKTLVGEALGLLAETYGSLGLSGLKYKSYFDAGNVFKELRDSLNLSEVFCLIGESYLNDSEFDKAIVYADSALKVTEGTMILNQQARANRILADAYTEINNTRFALQYFRKYFLIHDSMFNRAVIDAISNVDVLVETMEKEKDNEILQLNIDNEKRLRRIVTLGSLVFLVVLFIALLNILIKLRKLKQLNDELTLKNKKIEEQTKRLEELNRELSQLVKSKDKFHSVIAHDLKNPIGSVLNLTELLAKEFDKFPKSEQRRLAELSYKTSKQALRLLENLLTWSLVQGGRMKVKKTIFNIDDEVEKTIKSLQHAAELKSIDVKSELCSGIEVFADREMISTTVRNLFSNAVKFTPSGKKILVKVVQKDQMAEVRIEDQGIGIPEDQVDKLLQVDSNYHQLGTNKENGTGMGLQLANEFIKLNGGYLTIKSQENKGSRFSIFIPANNSN</sequence>
<dbReference type="InterPro" id="IPR036890">
    <property type="entry name" value="HATPase_C_sf"/>
</dbReference>
<evidence type="ECO:0000256" key="5">
    <source>
        <dbReference type="ARBA" id="ARBA00022777"/>
    </source>
</evidence>
<dbReference type="InterPro" id="IPR011990">
    <property type="entry name" value="TPR-like_helical_dom_sf"/>
</dbReference>
<keyword evidence="5" id="KW-0418">Kinase</keyword>
<feature type="transmembrane region" description="Helical" evidence="9">
    <location>
        <begin position="410"/>
        <end position="431"/>
    </location>
</feature>
<evidence type="ECO:0000256" key="1">
    <source>
        <dbReference type="ARBA" id="ARBA00000085"/>
    </source>
</evidence>
<dbReference type="SUPFAM" id="SSF48452">
    <property type="entry name" value="TPR-like"/>
    <property type="match status" value="2"/>
</dbReference>
<protein>
    <recommendedName>
        <fullName evidence="2">histidine kinase</fullName>
        <ecNumber evidence="2">2.7.13.3</ecNumber>
    </recommendedName>
</protein>
<dbReference type="Gene3D" id="3.30.565.10">
    <property type="entry name" value="Histidine kinase-like ATPase, C-terminal domain"/>
    <property type="match status" value="1"/>
</dbReference>
<dbReference type="RefSeq" id="WP_158864312.1">
    <property type="nucleotide sequence ID" value="NZ_CP046401.1"/>
</dbReference>
<keyword evidence="4" id="KW-0808">Transferase</keyword>
<keyword evidence="9" id="KW-0812">Transmembrane</keyword>
<dbReference type="PROSITE" id="PS50109">
    <property type="entry name" value="HIS_KIN"/>
    <property type="match status" value="1"/>
</dbReference>
<keyword evidence="12" id="KW-1185">Reference proteome</keyword>
<keyword evidence="6" id="KW-0902">Two-component regulatory system</keyword>
<dbReference type="InterPro" id="IPR004358">
    <property type="entry name" value="Sig_transdc_His_kin-like_C"/>
</dbReference>
<evidence type="ECO:0000256" key="7">
    <source>
        <dbReference type="PROSITE-ProRule" id="PRU00339"/>
    </source>
</evidence>
<dbReference type="Gene3D" id="1.10.287.130">
    <property type="match status" value="1"/>
</dbReference>
<dbReference type="Pfam" id="PF00512">
    <property type="entry name" value="HisKA"/>
    <property type="match status" value="1"/>
</dbReference>
<proteinExistence type="predicted"/>
<reference evidence="11 12" key="1">
    <citation type="submission" date="2019-11" db="EMBL/GenBank/DDBJ databases">
        <authorList>
            <person name="Zheng R.K."/>
            <person name="Sun C.M."/>
        </authorList>
    </citation>
    <scope>NUCLEOTIDE SEQUENCE [LARGE SCALE GENOMIC DNA]</scope>
    <source>
        <strain evidence="11 12">WC007</strain>
    </source>
</reference>
<dbReference type="SUPFAM" id="SSF47384">
    <property type="entry name" value="Homodimeric domain of signal transducing histidine kinase"/>
    <property type="match status" value="1"/>
</dbReference>
<dbReference type="SUPFAM" id="SSF55874">
    <property type="entry name" value="ATPase domain of HSP90 chaperone/DNA topoisomerase II/histidine kinase"/>
    <property type="match status" value="1"/>
</dbReference>
<keyword evidence="3" id="KW-0597">Phosphoprotein</keyword>
<dbReference type="CDD" id="cd00082">
    <property type="entry name" value="HisKA"/>
    <property type="match status" value="1"/>
</dbReference>
<evidence type="ECO:0000256" key="4">
    <source>
        <dbReference type="ARBA" id="ARBA00022679"/>
    </source>
</evidence>
<dbReference type="InterPro" id="IPR019734">
    <property type="entry name" value="TPR_rpt"/>
</dbReference>
<dbReference type="InterPro" id="IPR003661">
    <property type="entry name" value="HisK_dim/P_dom"/>
</dbReference>
<keyword evidence="9" id="KW-0472">Membrane</keyword>
<gene>
    <name evidence="11" type="ORF">GM418_06445</name>
</gene>
<feature type="coiled-coil region" evidence="8">
    <location>
        <begin position="433"/>
        <end position="470"/>
    </location>
</feature>
<dbReference type="SMART" id="SM00387">
    <property type="entry name" value="HATPase_c"/>
    <property type="match status" value="1"/>
</dbReference>
<dbReference type="Gene3D" id="1.25.40.10">
    <property type="entry name" value="Tetratricopeptide repeat domain"/>
    <property type="match status" value="2"/>
</dbReference>
<evidence type="ECO:0000256" key="2">
    <source>
        <dbReference type="ARBA" id="ARBA00012438"/>
    </source>
</evidence>
<evidence type="ECO:0000256" key="8">
    <source>
        <dbReference type="SAM" id="Coils"/>
    </source>
</evidence>
<organism evidence="11 12">
    <name type="scientific">Maribellus comscasis</name>
    <dbReference type="NCBI Taxonomy" id="2681766"/>
    <lineage>
        <taxon>Bacteria</taxon>
        <taxon>Pseudomonadati</taxon>
        <taxon>Bacteroidota</taxon>
        <taxon>Bacteroidia</taxon>
        <taxon>Marinilabiliales</taxon>
        <taxon>Prolixibacteraceae</taxon>
        <taxon>Maribellus</taxon>
    </lineage>
</organism>
<evidence type="ECO:0000256" key="9">
    <source>
        <dbReference type="SAM" id="Phobius"/>
    </source>
</evidence>
<dbReference type="PANTHER" id="PTHR43711:SF26">
    <property type="entry name" value="SENSOR HISTIDINE KINASE RCSC"/>
    <property type="match status" value="1"/>
</dbReference>
<evidence type="ECO:0000313" key="12">
    <source>
        <dbReference type="Proteomes" id="UP000428260"/>
    </source>
</evidence>
<keyword evidence="8" id="KW-0175">Coiled coil</keyword>
<dbReference type="SMART" id="SM00388">
    <property type="entry name" value="HisKA"/>
    <property type="match status" value="1"/>
</dbReference>
<dbReference type="InterPro" id="IPR005467">
    <property type="entry name" value="His_kinase_dom"/>
</dbReference>
<keyword evidence="9" id="KW-1133">Transmembrane helix</keyword>
<dbReference type="InterPro" id="IPR036097">
    <property type="entry name" value="HisK_dim/P_sf"/>
</dbReference>
<evidence type="ECO:0000256" key="3">
    <source>
        <dbReference type="ARBA" id="ARBA00022553"/>
    </source>
</evidence>
<dbReference type="PANTHER" id="PTHR43711">
    <property type="entry name" value="TWO-COMPONENT HISTIDINE KINASE"/>
    <property type="match status" value="1"/>
</dbReference>
<dbReference type="SMART" id="SM00028">
    <property type="entry name" value="TPR"/>
    <property type="match status" value="4"/>
</dbReference>
<evidence type="ECO:0000313" key="11">
    <source>
        <dbReference type="EMBL" id="QGY43310.1"/>
    </source>
</evidence>
<accession>A0A6I6JQK4</accession>
<feature type="repeat" description="TPR" evidence="7">
    <location>
        <begin position="296"/>
        <end position="329"/>
    </location>
</feature>
<dbReference type="PROSITE" id="PS50005">
    <property type="entry name" value="TPR"/>
    <property type="match status" value="3"/>
</dbReference>
<dbReference type="InterPro" id="IPR003594">
    <property type="entry name" value="HATPase_dom"/>
</dbReference>
<feature type="repeat" description="TPR" evidence="7">
    <location>
        <begin position="165"/>
        <end position="198"/>
    </location>
</feature>